<evidence type="ECO:0000313" key="2">
    <source>
        <dbReference type="EMBL" id="POA09236.1"/>
    </source>
</evidence>
<organism evidence="2 3">
    <name type="scientific">Staphylococcus argensis</name>
    <dbReference type="NCBI Taxonomy" id="1607738"/>
    <lineage>
        <taxon>Bacteria</taxon>
        <taxon>Bacillati</taxon>
        <taxon>Bacillota</taxon>
        <taxon>Bacilli</taxon>
        <taxon>Bacillales</taxon>
        <taxon>Staphylococcaceae</taxon>
        <taxon>Staphylococcus</taxon>
    </lineage>
</organism>
<dbReference type="EMBL" id="PPPX01000001">
    <property type="protein sequence ID" value="POA09236.1"/>
    <property type="molecule type" value="Genomic_DNA"/>
</dbReference>
<keyword evidence="1" id="KW-0812">Transmembrane</keyword>
<dbReference type="Proteomes" id="UP000242712">
    <property type="component" value="Unassembled WGS sequence"/>
</dbReference>
<protein>
    <submittedName>
        <fullName evidence="2">Uncharacterized protein</fullName>
    </submittedName>
</protein>
<accession>A0A2K4FD97</accession>
<feature type="transmembrane region" description="Helical" evidence="1">
    <location>
        <begin position="50"/>
        <end position="66"/>
    </location>
</feature>
<evidence type="ECO:0000256" key="1">
    <source>
        <dbReference type="SAM" id="Phobius"/>
    </source>
</evidence>
<keyword evidence="1" id="KW-1133">Transmembrane helix</keyword>
<keyword evidence="3" id="KW-1185">Reference proteome</keyword>
<proteinExistence type="predicted"/>
<feature type="transmembrane region" description="Helical" evidence="1">
    <location>
        <begin position="23"/>
        <end position="44"/>
    </location>
</feature>
<sequence length="104" mass="11716">MISKNCAVVRAQFFLFIRGLGKFAGRGSVCFITDAITAILIFIVALVDRHHLRACFGLVLTILHALKHSLIIKRMTKVNIESMNHYLESEMILSLVKIKMKTVS</sequence>
<comment type="caution">
    <text evidence="2">The sequence shown here is derived from an EMBL/GenBank/DDBJ whole genome shotgun (WGS) entry which is preliminary data.</text>
</comment>
<dbReference type="AlphaFoldDB" id="A0A2K4FD97"/>
<keyword evidence="1" id="KW-0472">Membrane</keyword>
<name>A0A2K4FD97_9STAP</name>
<evidence type="ECO:0000313" key="3">
    <source>
        <dbReference type="Proteomes" id="UP000242712"/>
    </source>
</evidence>
<gene>
    <name evidence="2" type="ORF">CD039_00285</name>
</gene>
<reference evidence="2 3" key="1">
    <citation type="submission" date="2017-08" db="EMBL/GenBank/DDBJ databases">
        <title>Draft genome sequences of 64 type strains of genus Staph aureus.</title>
        <authorList>
            <person name="Cole K."/>
            <person name="Golubchik T."/>
            <person name="Russell J."/>
            <person name="Foster D."/>
            <person name="Llewelyn M."/>
            <person name="Wilson D."/>
            <person name="Crook D."/>
            <person name="Paul J."/>
        </authorList>
    </citation>
    <scope>NUCLEOTIDE SEQUENCE [LARGE SCALE GENOMIC DNA]</scope>
    <source>
        <strain evidence="2 3">DSM 29875</strain>
    </source>
</reference>